<proteinExistence type="predicted"/>
<keyword evidence="2" id="KW-1185">Reference proteome</keyword>
<dbReference type="AlphaFoldDB" id="A0AAN9MTD2"/>
<reference evidence="1 2" key="1">
    <citation type="submission" date="2024-01" db="EMBL/GenBank/DDBJ databases">
        <title>The genomes of 5 underutilized Papilionoideae crops provide insights into root nodulation and disease resistanc.</title>
        <authorList>
            <person name="Jiang F."/>
        </authorList>
    </citation>
    <scope>NUCLEOTIDE SEQUENCE [LARGE SCALE GENOMIC DNA]</scope>
    <source>
        <strain evidence="1">LVBAO_FW01</strain>
        <tissue evidence="1">Leaves</tissue>
    </source>
</reference>
<comment type="caution">
    <text evidence="1">The sequence shown here is derived from an EMBL/GenBank/DDBJ whole genome shotgun (WGS) entry which is preliminary data.</text>
</comment>
<gene>
    <name evidence="1" type="ORF">VNO77_02510</name>
</gene>
<dbReference type="EMBL" id="JAYMYQ010000001">
    <property type="protein sequence ID" value="KAK7360509.1"/>
    <property type="molecule type" value="Genomic_DNA"/>
</dbReference>
<name>A0AAN9MTD2_CANGL</name>
<protein>
    <submittedName>
        <fullName evidence="1">Uncharacterized protein</fullName>
    </submittedName>
</protein>
<evidence type="ECO:0000313" key="2">
    <source>
        <dbReference type="Proteomes" id="UP001367508"/>
    </source>
</evidence>
<organism evidence="1 2">
    <name type="scientific">Canavalia gladiata</name>
    <name type="common">Sword bean</name>
    <name type="synonym">Dolichos gladiatus</name>
    <dbReference type="NCBI Taxonomy" id="3824"/>
    <lineage>
        <taxon>Eukaryota</taxon>
        <taxon>Viridiplantae</taxon>
        <taxon>Streptophyta</taxon>
        <taxon>Embryophyta</taxon>
        <taxon>Tracheophyta</taxon>
        <taxon>Spermatophyta</taxon>
        <taxon>Magnoliopsida</taxon>
        <taxon>eudicotyledons</taxon>
        <taxon>Gunneridae</taxon>
        <taxon>Pentapetalae</taxon>
        <taxon>rosids</taxon>
        <taxon>fabids</taxon>
        <taxon>Fabales</taxon>
        <taxon>Fabaceae</taxon>
        <taxon>Papilionoideae</taxon>
        <taxon>50 kb inversion clade</taxon>
        <taxon>NPAAA clade</taxon>
        <taxon>indigoferoid/millettioid clade</taxon>
        <taxon>Phaseoleae</taxon>
        <taxon>Canavalia</taxon>
    </lineage>
</organism>
<accession>A0AAN9MTD2</accession>
<dbReference type="Proteomes" id="UP001367508">
    <property type="component" value="Unassembled WGS sequence"/>
</dbReference>
<evidence type="ECO:0000313" key="1">
    <source>
        <dbReference type="EMBL" id="KAK7360509.1"/>
    </source>
</evidence>
<sequence length="139" mass="15687">MHDENLRISVGTEWKRVSVTLRYAVTVSSQANANTNDLVAFCKGEVRSIDDSTPLPNCQIATSVPVLGRKGLRHLIFCLCDGEIGNLQHWKLVYAVTSRDSGDPNEFIIHPARSEWLWQCSQQDSYQVVSLIRKLDVEE</sequence>